<feature type="compositionally biased region" description="Pro residues" evidence="3">
    <location>
        <begin position="25"/>
        <end position="35"/>
    </location>
</feature>
<dbReference type="InterPro" id="IPR008929">
    <property type="entry name" value="Chondroitin_lyas"/>
</dbReference>
<proteinExistence type="predicted"/>
<gene>
    <name evidence="5" type="ORF">JCR33_16705</name>
</gene>
<name>A0A934IRF6_9HYPH</name>
<protein>
    <submittedName>
        <fullName evidence="5">Alginate lyase family protein</fullName>
    </submittedName>
</protein>
<dbReference type="GO" id="GO:0016829">
    <property type="term" value="F:lyase activity"/>
    <property type="evidence" value="ECO:0007669"/>
    <property type="project" value="UniProtKB-KW"/>
</dbReference>
<dbReference type="Proteomes" id="UP000609531">
    <property type="component" value="Unassembled WGS sequence"/>
</dbReference>
<evidence type="ECO:0000256" key="1">
    <source>
        <dbReference type="ARBA" id="ARBA00022729"/>
    </source>
</evidence>
<dbReference type="SUPFAM" id="SSF48230">
    <property type="entry name" value="Chondroitin AC/alginate lyase"/>
    <property type="match status" value="1"/>
</dbReference>
<dbReference type="GO" id="GO:0042597">
    <property type="term" value="C:periplasmic space"/>
    <property type="evidence" value="ECO:0007669"/>
    <property type="project" value="InterPro"/>
</dbReference>
<evidence type="ECO:0000256" key="3">
    <source>
        <dbReference type="SAM" id="MobiDB-lite"/>
    </source>
</evidence>
<dbReference type="RefSeq" id="WP_198883259.1">
    <property type="nucleotide sequence ID" value="NZ_JAEKJA010000015.1"/>
</dbReference>
<evidence type="ECO:0000259" key="4">
    <source>
        <dbReference type="Pfam" id="PF05426"/>
    </source>
</evidence>
<dbReference type="Gene3D" id="1.50.10.100">
    <property type="entry name" value="Chondroitin AC/alginate lyase"/>
    <property type="match status" value="1"/>
</dbReference>
<dbReference type="Pfam" id="PF05426">
    <property type="entry name" value="Alginate_lyase"/>
    <property type="match status" value="1"/>
</dbReference>
<reference evidence="5" key="1">
    <citation type="submission" date="2020-12" db="EMBL/GenBank/DDBJ databases">
        <title>Bacterial taxonomy.</title>
        <authorList>
            <person name="Pan X."/>
        </authorList>
    </citation>
    <scope>NUCLEOTIDE SEQUENCE</scope>
    <source>
        <strain evidence="5">B2012</strain>
    </source>
</reference>
<evidence type="ECO:0000313" key="6">
    <source>
        <dbReference type="Proteomes" id="UP000609531"/>
    </source>
</evidence>
<keyword evidence="6" id="KW-1185">Reference proteome</keyword>
<evidence type="ECO:0000256" key="2">
    <source>
        <dbReference type="ARBA" id="ARBA00023239"/>
    </source>
</evidence>
<feature type="region of interest" description="Disordered" evidence="3">
    <location>
        <begin position="1"/>
        <end position="35"/>
    </location>
</feature>
<dbReference type="EMBL" id="JAEKJA010000015">
    <property type="protein sequence ID" value="MBJ3777351.1"/>
    <property type="molecule type" value="Genomic_DNA"/>
</dbReference>
<dbReference type="AlphaFoldDB" id="A0A934IRF6"/>
<feature type="domain" description="Alginate lyase" evidence="4">
    <location>
        <begin position="128"/>
        <end position="251"/>
    </location>
</feature>
<comment type="caution">
    <text evidence="5">The sequence shown here is derived from an EMBL/GenBank/DDBJ whole genome shotgun (WGS) entry which is preliminary data.</text>
</comment>
<accession>A0A934IRF6</accession>
<evidence type="ECO:0000313" key="5">
    <source>
        <dbReference type="EMBL" id="MBJ3777351.1"/>
    </source>
</evidence>
<sequence length="353" mass="36981">MTQRFLRTDAWSEGADSGSDAAPLVPIPTLPPEPPADAPLSAREGWLKVANFALMAVALARTRGAPAAAEDATARLGPLVAAHRRVLSPLLRPEAGAAETFAVAKSFFTALAAADALLASNASLRRDVAAVVAPLAAEPERASDPLRLSSRNNHLLMRAAALALWANIDGDAGMMDLARAHIDRFVGQIDADGFFPSEIVRGASALAYSNLAVMLLVTLTRIGAIAGEALVDRAVLERAIAALAAGVEDPTIVHHLARKNMFPNPAHGPNPFATDLTFLRGYHSSRHLMSWVPLAHDLLGPEAVPAVLARALHTGEDLFPWGSEFVGGFVDALPSLGDRAALLARQDGQATGG</sequence>
<dbReference type="InterPro" id="IPR008397">
    <property type="entry name" value="Alginate_lyase_dom"/>
</dbReference>
<keyword evidence="1" id="KW-0732">Signal</keyword>
<keyword evidence="2 5" id="KW-0456">Lyase</keyword>
<organism evidence="5 6">
    <name type="scientific">Acuticoccus mangrovi</name>
    <dbReference type="NCBI Taxonomy" id="2796142"/>
    <lineage>
        <taxon>Bacteria</taxon>
        <taxon>Pseudomonadati</taxon>
        <taxon>Pseudomonadota</taxon>
        <taxon>Alphaproteobacteria</taxon>
        <taxon>Hyphomicrobiales</taxon>
        <taxon>Amorphaceae</taxon>
        <taxon>Acuticoccus</taxon>
    </lineage>
</organism>